<reference evidence="7 8" key="1">
    <citation type="submission" date="2015-06" db="EMBL/GenBank/DDBJ databases">
        <title>Survival trade-offs in plant roots during colonization by closely related pathogenic and mutualistic fungi.</title>
        <authorList>
            <person name="Hacquard S."/>
            <person name="Kracher B."/>
            <person name="Hiruma K."/>
            <person name="Weinman A."/>
            <person name="Muench P."/>
            <person name="Garrido Oter R."/>
            <person name="Ver Loren van Themaat E."/>
            <person name="Dallerey J.-F."/>
            <person name="Damm U."/>
            <person name="Henrissat B."/>
            <person name="Lespinet O."/>
            <person name="Thon M."/>
            <person name="Kemen E."/>
            <person name="McHardy A.C."/>
            <person name="Schulze-Lefert P."/>
            <person name="O'Connell R.J."/>
        </authorList>
    </citation>
    <scope>NUCLEOTIDE SEQUENCE [LARGE SCALE GENOMIC DNA]</scope>
    <source>
        <strain evidence="7 8">0861</strain>
    </source>
</reference>
<dbReference type="STRING" id="708197.A0A166SQY7"/>
<evidence type="ECO:0000259" key="6">
    <source>
        <dbReference type="Pfam" id="PF04082"/>
    </source>
</evidence>
<dbReference type="PANTHER" id="PTHR47338">
    <property type="entry name" value="ZN(II)2CYS6 TRANSCRIPTION FACTOR (EUROFUNG)-RELATED"/>
    <property type="match status" value="1"/>
</dbReference>
<dbReference type="CDD" id="cd12148">
    <property type="entry name" value="fungal_TF_MHR"/>
    <property type="match status" value="1"/>
</dbReference>
<dbReference type="GO" id="GO:0000981">
    <property type="term" value="F:DNA-binding transcription factor activity, RNA polymerase II-specific"/>
    <property type="evidence" value="ECO:0007669"/>
    <property type="project" value="InterPro"/>
</dbReference>
<keyword evidence="3" id="KW-0805">Transcription regulation</keyword>
<evidence type="ECO:0000256" key="1">
    <source>
        <dbReference type="ARBA" id="ARBA00004123"/>
    </source>
</evidence>
<dbReference type="InterPro" id="IPR007219">
    <property type="entry name" value="XnlR_reg_dom"/>
</dbReference>
<organism evidence="7 8">
    <name type="scientific">Colletotrichum tofieldiae</name>
    <dbReference type="NCBI Taxonomy" id="708197"/>
    <lineage>
        <taxon>Eukaryota</taxon>
        <taxon>Fungi</taxon>
        <taxon>Dikarya</taxon>
        <taxon>Ascomycota</taxon>
        <taxon>Pezizomycotina</taxon>
        <taxon>Sordariomycetes</taxon>
        <taxon>Hypocreomycetidae</taxon>
        <taxon>Glomerellales</taxon>
        <taxon>Glomerellaceae</taxon>
        <taxon>Colletotrichum</taxon>
        <taxon>Colletotrichum spaethianum species complex</taxon>
    </lineage>
</organism>
<evidence type="ECO:0000256" key="4">
    <source>
        <dbReference type="ARBA" id="ARBA00023163"/>
    </source>
</evidence>
<protein>
    <submittedName>
        <fullName evidence="7">Fungal specific transcription factor</fullName>
    </submittedName>
</protein>
<feature type="domain" description="Xylanolytic transcriptional activator regulatory" evidence="6">
    <location>
        <begin position="10"/>
        <end position="165"/>
    </location>
</feature>
<dbReference type="InterPro" id="IPR050815">
    <property type="entry name" value="TF_fung"/>
</dbReference>
<evidence type="ECO:0000313" key="7">
    <source>
        <dbReference type="EMBL" id="KZL71073.1"/>
    </source>
</evidence>
<gene>
    <name evidence="7" type="ORF">CT0861_03018</name>
</gene>
<dbReference type="PANTHER" id="PTHR47338:SF20">
    <property type="entry name" value="ZN(II)2CYS6 TRANSCRIPTION FACTOR (EUROFUNG)"/>
    <property type="match status" value="1"/>
</dbReference>
<keyword evidence="8" id="KW-1185">Reference proteome</keyword>
<comment type="subcellular location">
    <subcellularLocation>
        <location evidence="1">Nucleus</location>
    </subcellularLocation>
</comment>
<dbReference type="EMBL" id="LFIV01000079">
    <property type="protein sequence ID" value="KZL71073.1"/>
    <property type="molecule type" value="Genomic_DNA"/>
</dbReference>
<dbReference type="Proteomes" id="UP000076552">
    <property type="component" value="Unassembled WGS sequence"/>
</dbReference>
<name>A0A166SQY7_9PEZI</name>
<sequence length="405" mass="45423">MIGQPDAVCEVYFDSVDTWLPFISRKRLKQDLEAGLPSEATEMTGLLLSMKLITDNYLEDEPSEELSLYDEVKGYLQRNEIVMATSLRYFQSIVLLGLYETCHGIYPEAYLTIGRAARLGLLRGIHDREHATQLFQEPPTWIYWEEERRTWWATSILERYINLNLVGFPLATPEPAQGDLLPFSDEVWRRGDIGTNQPLCTTGFATGPEVGPFARACQASCILGRVLNHRNSRKDLVSQEARLSEALYLDATLTALDTHLSPPRKKRKDTILATTLDVALCTSARLTLYHMYACTQSDATSEGLPAEIEMQAASIKGLKQIVSTRGTDLALCAFRQGMKDVNRLSPLLVQCLYDIATDCQGFKRKGDAIEGMEKTMTLVTGTLALLSLRWGVAIKSQKFLRNPED</sequence>
<dbReference type="GO" id="GO:0005634">
    <property type="term" value="C:nucleus"/>
    <property type="evidence" value="ECO:0007669"/>
    <property type="project" value="UniProtKB-SubCell"/>
</dbReference>
<evidence type="ECO:0000256" key="3">
    <source>
        <dbReference type="ARBA" id="ARBA00023015"/>
    </source>
</evidence>
<keyword evidence="2" id="KW-0479">Metal-binding</keyword>
<evidence type="ECO:0000313" key="8">
    <source>
        <dbReference type="Proteomes" id="UP000076552"/>
    </source>
</evidence>
<dbReference type="GO" id="GO:0006351">
    <property type="term" value="P:DNA-templated transcription"/>
    <property type="evidence" value="ECO:0007669"/>
    <property type="project" value="InterPro"/>
</dbReference>
<keyword evidence="5" id="KW-0539">Nucleus</keyword>
<dbReference type="Pfam" id="PF04082">
    <property type="entry name" value="Fungal_trans"/>
    <property type="match status" value="1"/>
</dbReference>
<keyword evidence="4" id="KW-0804">Transcription</keyword>
<evidence type="ECO:0000256" key="5">
    <source>
        <dbReference type="ARBA" id="ARBA00023242"/>
    </source>
</evidence>
<dbReference type="GO" id="GO:0003677">
    <property type="term" value="F:DNA binding"/>
    <property type="evidence" value="ECO:0007669"/>
    <property type="project" value="InterPro"/>
</dbReference>
<accession>A0A166SQY7</accession>
<dbReference type="GO" id="GO:0008270">
    <property type="term" value="F:zinc ion binding"/>
    <property type="evidence" value="ECO:0007669"/>
    <property type="project" value="InterPro"/>
</dbReference>
<evidence type="ECO:0000256" key="2">
    <source>
        <dbReference type="ARBA" id="ARBA00022723"/>
    </source>
</evidence>
<proteinExistence type="predicted"/>
<dbReference type="AlphaFoldDB" id="A0A166SQY7"/>
<comment type="caution">
    <text evidence="7">The sequence shown here is derived from an EMBL/GenBank/DDBJ whole genome shotgun (WGS) entry which is preliminary data.</text>
</comment>